<dbReference type="Gene3D" id="2.60.120.920">
    <property type="match status" value="1"/>
</dbReference>
<evidence type="ECO:0000259" key="8">
    <source>
        <dbReference type="PROSITE" id="PS50089"/>
    </source>
</evidence>
<keyword evidence="5" id="KW-0862">Zinc</keyword>
<comment type="similarity">
    <text evidence="1">Belongs to the ohanin/vespryn family.</text>
</comment>
<dbReference type="SMART" id="SM00449">
    <property type="entry name" value="SPRY"/>
    <property type="match status" value="1"/>
</dbReference>
<keyword evidence="4 7" id="KW-0863">Zinc-finger</keyword>
<dbReference type="Pfam" id="PF13765">
    <property type="entry name" value="PRY"/>
    <property type="match status" value="1"/>
</dbReference>
<evidence type="ECO:0000256" key="6">
    <source>
        <dbReference type="ARBA" id="ARBA00034460"/>
    </source>
</evidence>
<dbReference type="InterPro" id="IPR050143">
    <property type="entry name" value="TRIM/RBCC"/>
</dbReference>
<dbReference type="PRINTS" id="PR01407">
    <property type="entry name" value="BUTYPHLNCDUF"/>
</dbReference>
<dbReference type="PROSITE" id="PS50188">
    <property type="entry name" value="B302_SPRY"/>
    <property type="match status" value="1"/>
</dbReference>
<dbReference type="InterPro" id="IPR013083">
    <property type="entry name" value="Znf_RING/FYVE/PHD"/>
</dbReference>
<reference evidence="11" key="1">
    <citation type="submission" date="2025-08" db="UniProtKB">
        <authorList>
            <consortium name="RefSeq"/>
        </authorList>
    </citation>
    <scope>IDENTIFICATION</scope>
</reference>
<dbReference type="SMART" id="SM00184">
    <property type="entry name" value="RING"/>
    <property type="match status" value="1"/>
</dbReference>
<sequence>MASFMLFEDLTPDFSCSICLECFWEPVSLPCGHLYCRACLEALWGDHSSKPICPQCREIFPEKRYIPCKLLGTLIRRIRGMDLGGAEDGQEATVCRNRMATPVHKAMKCYKEELSLAISQMESNLTKLLTLKTEEEEKLQNYQAVLLSLDDHISAQFRQLHQCLHAREKACKVRLAEEGGALLQETEERLEMLRKACQVDHELLLDAQGHLELEDPAGFLKDINSLLSRIKQQQNTPAFPVAPPSCQMLGQFKGPLQYVVWREMRSALNIDFPPITLDPETAHPCLVLSDDLTSVRDGQIRRDVVDTPLRFNYCVAVLGCQSFCSGKHYWEVEVGKKPSWTLGLAYVSINRKGKIAASPGNGYWVIRLRKGVELVAKDMPPHRLCPTTFPTRVGVYLDYSGGLVSFCDASTMGHLYTFVSPRFTGRLFPYFCPGLCNSGENSTPLKICHSPLL</sequence>
<gene>
    <name evidence="11" type="primary">LOC110086411</name>
</gene>
<dbReference type="InterPro" id="IPR006574">
    <property type="entry name" value="PRY"/>
</dbReference>
<keyword evidence="2" id="KW-0528">Neurotoxin</keyword>
<organism evidence="10 11">
    <name type="scientific">Pogona vitticeps</name>
    <name type="common">central bearded dragon</name>
    <dbReference type="NCBI Taxonomy" id="103695"/>
    <lineage>
        <taxon>Eukaryota</taxon>
        <taxon>Metazoa</taxon>
        <taxon>Chordata</taxon>
        <taxon>Craniata</taxon>
        <taxon>Vertebrata</taxon>
        <taxon>Euteleostomi</taxon>
        <taxon>Lepidosauria</taxon>
        <taxon>Squamata</taxon>
        <taxon>Bifurcata</taxon>
        <taxon>Unidentata</taxon>
        <taxon>Episquamata</taxon>
        <taxon>Toxicofera</taxon>
        <taxon>Iguania</taxon>
        <taxon>Acrodonta</taxon>
        <taxon>Agamidae</taxon>
        <taxon>Amphibolurinae</taxon>
        <taxon>Pogona</taxon>
    </lineage>
</organism>
<dbReference type="GeneID" id="110086411"/>
<feature type="domain" description="B30.2/SPRY" evidence="9">
    <location>
        <begin position="255"/>
        <end position="452"/>
    </location>
</feature>
<name>A0ABM5EIN9_9SAUR</name>
<dbReference type="SUPFAM" id="SSF57850">
    <property type="entry name" value="RING/U-box"/>
    <property type="match status" value="1"/>
</dbReference>
<dbReference type="Pfam" id="PF13445">
    <property type="entry name" value="zf-RING_UBOX"/>
    <property type="match status" value="1"/>
</dbReference>
<dbReference type="PROSITE" id="PS00518">
    <property type="entry name" value="ZF_RING_1"/>
    <property type="match status" value="1"/>
</dbReference>
<dbReference type="InterPro" id="IPR003879">
    <property type="entry name" value="Butyrophylin_SPRY"/>
</dbReference>
<evidence type="ECO:0000256" key="1">
    <source>
        <dbReference type="ARBA" id="ARBA00009651"/>
    </source>
</evidence>
<dbReference type="InterPro" id="IPR003877">
    <property type="entry name" value="SPRY_dom"/>
</dbReference>
<evidence type="ECO:0000256" key="4">
    <source>
        <dbReference type="ARBA" id="ARBA00022771"/>
    </source>
</evidence>
<dbReference type="InterPro" id="IPR043136">
    <property type="entry name" value="B30.2/SPRY_sf"/>
</dbReference>
<dbReference type="SUPFAM" id="SSF49899">
    <property type="entry name" value="Concanavalin A-like lectins/glucanases"/>
    <property type="match status" value="1"/>
</dbReference>
<evidence type="ECO:0000256" key="2">
    <source>
        <dbReference type="ARBA" id="ARBA00022699"/>
    </source>
</evidence>
<dbReference type="Pfam" id="PF00622">
    <property type="entry name" value="SPRY"/>
    <property type="match status" value="1"/>
</dbReference>
<evidence type="ECO:0000313" key="10">
    <source>
        <dbReference type="Proteomes" id="UP001652642"/>
    </source>
</evidence>
<dbReference type="Proteomes" id="UP001652642">
    <property type="component" value="Chromosome 6"/>
</dbReference>
<dbReference type="PROSITE" id="PS50089">
    <property type="entry name" value="ZF_RING_2"/>
    <property type="match status" value="1"/>
</dbReference>
<dbReference type="InterPro" id="IPR001870">
    <property type="entry name" value="B30.2/SPRY"/>
</dbReference>
<dbReference type="InterPro" id="IPR027370">
    <property type="entry name" value="Znf-RING_euk"/>
</dbReference>
<dbReference type="InterPro" id="IPR001841">
    <property type="entry name" value="Znf_RING"/>
</dbReference>
<dbReference type="InterPro" id="IPR013320">
    <property type="entry name" value="ConA-like_dom_sf"/>
</dbReference>
<evidence type="ECO:0000256" key="7">
    <source>
        <dbReference type="PROSITE-ProRule" id="PRU00175"/>
    </source>
</evidence>
<keyword evidence="10" id="KW-1185">Reference proteome</keyword>
<dbReference type="RefSeq" id="XP_072833020.1">
    <property type="nucleotide sequence ID" value="XM_072976919.1"/>
</dbReference>
<protein>
    <submittedName>
        <fullName evidence="11">E3 ubiquitin-protein ligase TRIM69-like</fullName>
    </submittedName>
</protein>
<evidence type="ECO:0000256" key="5">
    <source>
        <dbReference type="ARBA" id="ARBA00022833"/>
    </source>
</evidence>
<accession>A0ABM5EIN9</accession>
<dbReference type="PANTHER" id="PTHR24103">
    <property type="entry name" value="E3 UBIQUITIN-PROTEIN LIGASE TRIM"/>
    <property type="match status" value="1"/>
</dbReference>
<dbReference type="Gene3D" id="3.30.40.10">
    <property type="entry name" value="Zinc/RING finger domain, C3HC4 (zinc finger)"/>
    <property type="match status" value="1"/>
</dbReference>
<keyword evidence="2" id="KW-0800">Toxin</keyword>
<evidence type="ECO:0000256" key="3">
    <source>
        <dbReference type="ARBA" id="ARBA00022723"/>
    </source>
</evidence>
<evidence type="ECO:0000259" key="9">
    <source>
        <dbReference type="PROSITE" id="PS50188"/>
    </source>
</evidence>
<dbReference type="CDD" id="cd13733">
    <property type="entry name" value="SPRY_PRY_C-I_1"/>
    <property type="match status" value="1"/>
</dbReference>
<keyword evidence="3" id="KW-0479">Metal-binding</keyword>
<proteinExistence type="inferred from homology"/>
<comment type="function">
    <text evidence="6">Neurotoxin that produces dose-dependent hypolocomotion and hyperalgesia in mice. May directly act on the central nervous system, as it is 6500-fold more potent when administered intracerebroventricularly than intraperitoneal.</text>
</comment>
<evidence type="ECO:0000313" key="11">
    <source>
        <dbReference type="RefSeq" id="XP_072833020.1"/>
    </source>
</evidence>
<feature type="domain" description="RING-type" evidence="8">
    <location>
        <begin position="16"/>
        <end position="57"/>
    </location>
</feature>
<dbReference type="SMART" id="SM00589">
    <property type="entry name" value="PRY"/>
    <property type="match status" value="1"/>
</dbReference>
<dbReference type="InterPro" id="IPR017907">
    <property type="entry name" value="Znf_RING_CS"/>
</dbReference>